<dbReference type="NCBIfam" id="NF033545">
    <property type="entry name" value="transpos_IS630"/>
    <property type="match status" value="1"/>
</dbReference>
<dbReference type="AlphaFoldDB" id="A0A8H7QH01"/>
<dbReference type="PANTHER" id="PTHR46564">
    <property type="entry name" value="TRANSPOSASE"/>
    <property type="match status" value="1"/>
</dbReference>
<dbReference type="Proteomes" id="UP000603453">
    <property type="component" value="Unassembled WGS sequence"/>
</dbReference>
<dbReference type="Gene3D" id="3.30.420.10">
    <property type="entry name" value="Ribonuclease H-like superfamily/Ribonuclease H"/>
    <property type="match status" value="1"/>
</dbReference>
<feature type="domain" description="Tc1-like transposase DDE" evidence="1">
    <location>
        <begin position="247"/>
        <end position="417"/>
    </location>
</feature>
<evidence type="ECO:0000313" key="2">
    <source>
        <dbReference type="EMBL" id="KAG2191458.1"/>
    </source>
</evidence>
<name>A0A8H7QH01_9FUNG</name>
<dbReference type="PANTHER" id="PTHR46564:SF1">
    <property type="entry name" value="TRANSPOSASE"/>
    <property type="match status" value="1"/>
</dbReference>
<accession>A0A8H7QH01</accession>
<keyword evidence="3" id="KW-1185">Reference proteome</keyword>
<gene>
    <name evidence="2" type="ORF">INT47_001514</name>
</gene>
<dbReference type="EMBL" id="JAEPRD010000410">
    <property type="protein sequence ID" value="KAG2191458.1"/>
    <property type="molecule type" value="Genomic_DNA"/>
</dbReference>
<protein>
    <recommendedName>
        <fullName evidence="1">Tc1-like transposase DDE domain-containing protein</fullName>
    </recommendedName>
</protein>
<evidence type="ECO:0000259" key="1">
    <source>
        <dbReference type="Pfam" id="PF13358"/>
    </source>
</evidence>
<dbReference type="InterPro" id="IPR036397">
    <property type="entry name" value="RNaseH_sf"/>
</dbReference>
<dbReference type="GO" id="GO:0003676">
    <property type="term" value="F:nucleic acid binding"/>
    <property type="evidence" value="ECO:0007669"/>
    <property type="project" value="InterPro"/>
</dbReference>
<comment type="caution">
    <text evidence="2">The sequence shown here is derived from an EMBL/GenBank/DDBJ whole genome shotgun (WGS) entry which is preliminary data.</text>
</comment>
<dbReference type="Pfam" id="PF13358">
    <property type="entry name" value="DDE_3"/>
    <property type="match status" value="1"/>
</dbReference>
<sequence>MYSITGKIMFENGQGDIVDENGNEAMDWEEEVNPYNTEPLWWKTCETLSNFTQYSEKQPTDLDMTDPELPERMAQLEKTIEASNTSKTKYADYSDSQKTLFLYYLQLKFLSAAASARKAAINVRTGQDWAKKLKNDPDFDIFEKNTNKTVRKGSQLQEEHKAHLIEFFDDNPHARVSDAVEELTKNFEGFTLKETVVGKFISTECNLSIKKITRHPVARNQNAKIKERREWVETWAKTDMDYTKNCIFIDESAFDINMKPPTARSARGTPAIVTSPSARAVSHTILGAISTCGVVNMEIRVPLTPKRIKVVGAQKRKATAVKSKATGGTNAGHYNNFIKKTMDEMDKYPKFEGFYMIMDNSPIHGKNGELRQLVESRGYKCVYLPPYSPELNPIEQFWAIVKGKVRRSQFGNTEDLKTRISEACDQVPRNHLRNFAQHSVKVFEDCLNELPI</sequence>
<dbReference type="InterPro" id="IPR038717">
    <property type="entry name" value="Tc1-like_DDE_dom"/>
</dbReference>
<dbReference type="OrthoDB" id="2230873at2759"/>
<evidence type="ECO:0000313" key="3">
    <source>
        <dbReference type="Proteomes" id="UP000603453"/>
    </source>
</evidence>
<reference evidence="2" key="1">
    <citation type="submission" date="2020-12" db="EMBL/GenBank/DDBJ databases">
        <title>Metabolic potential, ecology and presence of endohyphal bacteria is reflected in genomic diversity of Mucoromycotina.</title>
        <authorList>
            <person name="Muszewska A."/>
            <person name="Okrasinska A."/>
            <person name="Steczkiewicz K."/>
            <person name="Drgas O."/>
            <person name="Orlowska M."/>
            <person name="Perlinska-Lenart U."/>
            <person name="Aleksandrzak-Piekarczyk T."/>
            <person name="Szatraj K."/>
            <person name="Zielenkiewicz U."/>
            <person name="Pilsyk S."/>
            <person name="Malc E."/>
            <person name="Mieczkowski P."/>
            <person name="Kruszewska J.S."/>
            <person name="Biernat P."/>
            <person name="Pawlowska J."/>
        </authorList>
    </citation>
    <scope>NUCLEOTIDE SEQUENCE</scope>
    <source>
        <strain evidence="2">WA0000017839</strain>
    </source>
</reference>
<dbReference type="InterPro" id="IPR047655">
    <property type="entry name" value="Transpos_IS630-like"/>
</dbReference>
<organism evidence="2 3">
    <name type="scientific">Mucor saturninus</name>
    <dbReference type="NCBI Taxonomy" id="64648"/>
    <lineage>
        <taxon>Eukaryota</taxon>
        <taxon>Fungi</taxon>
        <taxon>Fungi incertae sedis</taxon>
        <taxon>Mucoromycota</taxon>
        <taxon>Mucoromycotina</taxon>
        <taxon>Mucoromycetes</taxon>
        <taxon>Mucorales</taxon>
        <taxon>Mucorineae</taxon>
        <taxon>Mucoraceae</taxon>
        <taxon>Mucor</taxon>
    </lineage>
</organism>
<proteinExistence type="predicted"/>